<dbReference type="PRINTS" id="PR00127">
    <property type="entry name" value="CLPPROTEASEP"/>
</dbReference>
<keyword evidence="5 7" id="KW-0720">Serine protease</keyword>
<evidence type="ECO:0000256" key="5">
    <source>
        <dbReference type="ARBA" id="ARBA00022825"/>
    </source>
</evidence>
<evidence type="ECO:0000256" key="4">
    <source>
        <dbReference type="ARBA" id="ARBA00022801"/>
    </source>
</evidence>
<evidence type="ECO:0000256" key="3">
    <source>
        <dbReference type="ARBA" id="ARBA00022670"/>
    </source>
</evidence>
<dbReference type="GO" id="GO:0051117">
    <property type="term" value="F:ATPase binding"/>
    <property type="evidence" value="ECO:0007669"/>
    <property type="project" value="TreeGrafter"/>
</dbReference>
<sequence>MSDQEQQLQGSALIDEKLFEARSVFIFGEINQKLAQKVTSQLIALAHVSDDEITVYVNSPGGHVESGDSIHDVMRFIKPRVRVIGTGWVASAGSLIFLGAEKEDRYCLPNTRFLLHQPSGGARGQATDLAIQAKEIIKMRKRLNVIIAERTGQVLEKVEEDTERDYWMTAEEAKEYGIVNKVIASASEL</sequence>
<dbReference type="PANTHER" id="PTHR10381">
    <property type="entry name" value="ATP-DEPENDENT CLP PROTEASE PROTEOLYTIC SUBUNIT"/>
    <property type="match status" value="1"/>
</dbReference>
<evidence type="ECO:0000256" key="6">
    <source>
        <dbReference type="ARBA" id="ARBA00034021"/>
    </source>
</evidence>
<dbReference type="EMBL" id="CP038908">
    <property type="protein sequence ID" value="QGO06010.1"/>
    <property type="molecule type" value="Genomic_DNA"/>
</dbReference>
<evidence type="ECO:0000256" key="7">
    <source>
        <dbReference type="HAMAP-Rule" id="MF_00444"/>
    </source>
</evidence>
<evidence type="ECO:0000313" key="11">
    <source>
        <dbReference type="EMBL" id="QGO06010.1"/>
    </source>
</evidence>
<dbReference type="GO" id="GO:0009368">
    <property type="term" value="C:endopeptidase Clp complex"/>
    <property type="evidence" value="ECO:0007669"/>
    <property type="project" value="TreeGrafter"/>
</dbReference>
<dbReference type="CDD" id="cd07017">
    <property type="entry name" value="S14_ClpP_2"/>
    <property type="match status" value="1"/>
</dbReference>
<protein>
    <recommendedName>
        <fullName evidence="7 9">ATP-dependent Clp protease proteolytic subunit</fullName>
        <ecNumber evidence="7">3.4.21.92</ecNumber>
    </recommendedName>
    <alternativeName>
        <fullName evidence="7">Endopeptidase Clp</fullName>
    </alternativeName>
</protein>
<reference evidence="11 13" key="3">
    <citation type="submission" date="2019-04" db="EMBL/GenBank/DDBJ databases">
        <title>Complete genome sequencing of Piscirickettsia salmonis strain Psal-009.</title>
        <authorList>
            <person name="Schober I."/>
            <person name="Bunk B."/>
            <person name="Sproer C."/>
            <person name="Carril G.P."/>
            <person name="Riedel T."/>
            <person name="Flores-Herrera P.A."/>
            <person name="Nourdin-Galindo G."/>
            <person name="Marshall S.H."/>
            <person name="Overmann J."/>
        </authorList>
    </citation>
    <scope>NUCLEOTIDE SEQUENCE [LARGE SCALE GENOMIC DNA]</scope>
    <source>
        <strain evidence="11 13">Psal-009</strain>
    </source>
</reference>
<dbReference type="Pfam" id="PF00574">
    <property type="entry name" value="CLP_protease"/>
    <property type="match status" value="1"/>
</dbReference>
<dbReference type="InterPro" id="IPR001907">
    <property type="entry name" value="ClpP"/>
</dbReference>
<dbReference type="RefSeq" id="WP_016211143.1">
    <property type="nucleotide sequence ID" value="NZ_CP012413.1"/>
</dbReference>
<reference evidence="10" key="2">
    <citation type="submission" date="2015-08" db="EMBL/GenBank/DDBJ databases">
        <title>Complete genome sequence of Piscirickettsia salmonis strain PM32597B1.</title>
        <authorList>
            <person name="Bohle H."/>
            <person name="Henriquez P."/>
            <person name="Navas E."/>
            <person name="Grothusen H."/>
            <person name="Bustamante F."/>
            <person name="Bustos P."/>
            <person name="Bustos P."/>
            <person name="Mancilla M."/>
        </authorList>
    </citation>
    <scope>NUCLEOTIDE SEQUENCE</scope>
    <source>
        <strain evidence="10">PM32597B1</strain>
    </source>
</reference>
<dbReference type="OrthoDB" id="9802800at2"/>
<evidence type="ECO:0000313" key="10">
    <source>
        <dbReference type="EMBL" id="ALB22781.1"/>
    </source>
</evidence>
<dbReference type="SUPFAM" id="SSF52096">
    <property type="entry name" value="ClpP/crotonase"/>
    <property type="match status" value="1"/>
</dbReference>
<dbReference type="InterPro" id="IPR033135">
    <property type="entry name" value="ClpP_His_AS"/>
</dbReference>
<dbReference type="GO" id="GO:0004176">
    <property type="term" value="F:ATP-dependent peptidase activity"/>
    <property type="evidence" value="ECO:0007669"/>
    <property type="project" value="InterPro"/>
</dbReference>
<accession>A0A095BPQ8</accession>
<dbReference type="EMBL" id="CP012508">
    <property type="protein sequence ID" value="ALB22781.1"/>
    <property type="molecule type" value="Genomic_DNA"/>
</dbReference>
<dbReference type="Proteomes" id="UP000422232">
    <property type="component" value="Chromosome"/>
</dbReference>
<evidence type="ECO:0000256" key="1">
    <source>
        <dbReference type="ARBA" id="ARBA00007039"/>
    </source>
</evidence>
<dbReference type="EC" id="3.4.21.92" evidence="7"/>
<evidence type="ECO:0000256" key="8">
    <source>
        <dbReference type="PROSITE-ProRule" id="PRU10086"/>
    </source>
</evidence>
<dbReference type="PANTHER" id="PTHR10381:SF70">
    <property type="entry name" value="ATP-DEPENDENT CLP PROTEASE PROTEOLYTIC SUBUNIT"/>
    <property type="match status" value="1"/>
</dbReference>
<keyword evidence="2 7" id="KW-0963">Cytoplasm</keyword>
<comment type="similarity">
    <text evidence="1 7 9">Belongs to the peptidase S14 family.</text>
</comment>
<dbReference type="InterPro" id="IPR029045">
    <property type="entry name" value="ClpP/crotonase-like_dom_sf"/>
</dbReference>
<evidence type="ECO:0000313" key="13">
    <source>
        <dbReference type="Proteomes" id="UP000422232"/>
    </source>
</evidence>
<dbReference type="GO" id="GO:0006515">
    <property type="term" value="P:protein quality control for misfolded or incompletely synthesized proteins"/>
    <property type="evidence" value="ECO:0007669"/>
    <property type="project" value="TreeGrafter"/>
</dbReference>
<dbReference type="NCBIfam" id="NF009205">
    <property type="entry name" value="PRK12553.1"/>
    <property type="match status" value="1"/>
</dbReference>
<dbReference type="GO" id="GO:0004252">
    <property type="term" value="F:serine-type endopeptidase activity"/>
    <property type="evidence" value="ECO:0007669"/>
    <property type="project" value="UniProtKB-UniRule"/>
</dbReference>
<keyword evidence="13" id="KW-1185">Reference proteome</keyword>
<evidence type="ECO:0000256" key="2">
    <source>
        <dbReference type="ARBA" id="ARBA00022490"/>
    </source>
</evidence>
<evidence type="ECO:0000313" key="12">
    <source>
        <dbReference type="Proteomes" id="UP000029558"/>
    </source>
</evidence>
<evidence type="ECO:0000256" key="9">
    <source>
        <dbReference type="RuleBase" id="RU003567"/>
    </source>
</evidence>
<comment type="subcellular location">
    <subcellularLocation>
        <location evidence="7">Cytoplasm</location>
    </subcellularLocation>
</comment>
<feature type="active site" description="Nucleophile" evidence="7">
    <location>
        <position position="91"/>
    </location>
</feature>
<dbReference type="Proteomes" id="UP000029558">
    <property type="component" value="Chromosome"/>
</dbReference>
<dbReference type="InterPro" id="IPR023562">
    <property type="entry name" value="ClpP/TepA"/>
</dbReference>
<feature type="active site" evidence="7 8">
    <location>
        <position position="116"/>
    </location>
</feature>
<comment type="catalytic activity">
    <reaction evidence="6 7 8">
        <text>Hydrolysis of proteins to small peptides in the presence of ATP and magnesium. alpha-casein is the usual test substrate. In the absence of ATP, only oligopeptides shorter than five residues are hydrolyzed (such as succinyl-Leu-Tyr-|-NHMec, and Leu-Tyr-Leu-|-Tyr-Trp, in which cleavage of the -Tyr-|-Leu- and -Tyr-|-Trp bonds also occurs).</text>
        <dbReference type="EC" id="3.4.21.92"/>
    </reaction>
</comment>
<proteinExistence type="inferred from homology"/>
<reference evidence="10 12" key="1">
    <citation type="journal article" date="2014" name="Genome Announc.">
        <title>Comparative Genome Analysis of Two Isolates of the Fish Pathogen Piscirickettsia salmonis from Different Hosts Reveals Major Differences in Virulence-Associated Secretion Systems.</title>
        <authorList>
            <person name="Bohle H."/>
            <person name="Henriquez P."/>
            <person name="Grothusen H."/>
            <person name="Navas E."/>
            <person name="Sandoval A."/>
            <person name="Bustamante F."/>
            <person name="Bustos P."/>
            <person name="Mancilla M."/>
        </authorList>
    </citation>
    <scope>NUCLEOTIDE SEQUENCE [LARGE SCALE GENOMIC DNA]</scope>
    <source>
        <strain evidence="12">B1-32597</strain>
        <strain evidence="10">PM32597B1</strain>
    </source>
</reference>
<keyword evidence="3 7" id="KW-0645">Protease</keyword>
<dbReference type="GeneID" id="66741078"/>
<keyword evidence="4 7" id="KW-0378">Hydrolase</keyword>
<comment type="function">
    <text evidence="7">Cleaves peptides in various proteins in a process that requires ATP hydrolysis. Has a chymotrypsin-like activity. Plays a major role in the degradation of misfolded proteins.</text>
</comment>
<comment type="subunit">
    <text evidence="7">Fourteen ClpP subunits assemble into 2 heptameric rings which stack back to back to give a disk-like structure with a central cavity, resembling the structure of eukaryotic proteasomes.</text>
</comment>
<name>A0A095BPQ8_PISSA</name>
<dbReference type="HAMAP" id="MF_00444">
    <property type="entry name" value="ClpP"/>
    <property type="match status" value="1"/>
</dbReference>
<gene>
    <name evidence="11" type="primary">clpP_5</name>
    <name evidence="7" type="synonym">clpP</name>
    <name evidence="10" type="ORF">KU39_1599</name>
    <name evidence="11" type="ORF">Psal009_01912</name>
</gene>
<dbReference type="PROSITE" id="PS00382">
    <property type="entry name" value="CLP_PROTEASE_HIS"/>
    <property type="match status" value="1"/>
</dbReference>
<dbReference type="STRING" id="1238.AWJ11_08020"/>
<dbReference type="Gene3D" id="3.90.226.10">
    <property type="entry name" value="2-enoyl-CoA Hydratase, Chain A, domain 1"/>
    <property type="match status" value="1"/>
</dbReference>
<dbReference type="AlphaFoldDB" id="A0A095BPQ8"/>
<organism evidence="11 13">
    <name type="scientific">Piscirickettsia salmonis</name>
    <dbReference type="NCBI Taxonomy" id="1238"/>
    <lineage>
        <taxon>Bacteria</taxon>
        <taxon>Pseudomonadati</taxon>
        <taxon>Pseudomonadota</taxon>
        <taxon>Gammaproteobacteria</taxon>
        <taxon>Thiotrichales</taxon>
        <taxon>Piscirickettsiaceae</taxon>
        <taxon>Piscirickettsia</taxon>
    </lineage>
</organism>
<dbReference type="GO" id="GO:0005737">
    <property type="term" value="C:cytoplasm"/>
    <property type="evidence" value="ECO:0007669"/>
    <property type="project" value="UniProtKB-SubCell"/>
</dbReference>